<organism evidence="1 2">
    <name type="scientific">Solanum commersonii</name>
    <name type="common">Commerson's wild potato</name>
    <name type="synonym">Commerson's nightshade</name>
    <dbReference type="NCBI Taxonomy" id="4109"/>
    <lineage>
        <taxon>Eukaryota</taxon>
        <taxon>Viridiplantae</taxon>
        <taxon>Streptophyta</taxon>
        <taxon>Embryophyta</taxon>
        <taxon>Tracheophyta</taxon>
        <taxon>Spermatophyta</taxon>
        <taxon>Magnoliopsida</taxon>
        <taxon>eudicotyledons</taxon>
        <taxon>Gunneridae</taxon>
        <taxon>Pentapetalae</taxon>
        <taxon>asterids</taxon>
        <taxon>lamiids</taxon>
        <taxon>Solanales</taxon>
        <taxon>Solanaceae</taxon>
        <taxon>Solanoideae</taxon>
        <taxon>Solaneae</taxon>
        <taxon>Solanum</taxon>
    </lineage>
</organism>
<protein>
    <submittedName>
        <fullName evidence="1">Uncharacterized protein</fullName>
    </submittedName>
</protein>
<sequence>MHIAEMLNFENIKRCPLHLCIRLYFGICGFKEIIDVEIVSYDFGLFYTLIERWHPKAHISQMRAGKLSLHRRMDYLYGVSRMSISKLIEYINDLNDIIDDLTENELQQRLRLYLL</sequence>
<name>A0A9J6AXM9_SOLCO</name>
<dbReference type="AlphaFoldDB" id="A0A9J6AXM9"/>
<keyword evidence="2" id="KW-1185">Reference proteome</keyword>
<accession>A0A9J6AXM9</accession>
<evidence type="ECO:0000313" key="2">
    <source>
        <dbReference type="Proteomes" id="UP000824120"/>
    </source>
</evidence>
<gene>
    <name evidence="1" type="ORF">H5410_000957</name>
</gene>
<dbReference type="EMBL" id="JACXVP010000001">
    <property type="protein sequence ID" value="KAG5629240.1"/>
    <property type="molecule type" value="Genomic_DNA"/>
</dbReference>
<comment type="caution">
    <text evidence="1">The sequence shown here is derived from an EMBL/GenBank/DDBJ whole genome shotgun (WGS) entry which is preliminary data.</text>
</comment>
<proteinExistence type="predicted"/>
<reference evidence="1 2" key="1">
    <citation type="submission" date="2020-09" db="EMBL/GenBank/DDBJ databases">
        <title>De no assembly of potato wild relative species, Solanum commersonii.</title>
        <authorList>
            <person name="Cho K."/>
        </authorList>
    </citation>
    <scope>NUCLEOTIDE SEQUENCE [LARGE SCALE GENOMIC DNA]</scope>
    <source>
        <strain evidence="1">LZ3.2</strain>
        <tissue evidence="1">Leaf</tissue>
    </source>
</reference>
<dbReference type="Proteomes" id="UP000824120">
    <property type="component" value="Chromosome 1"/>
</dbReference>
<evidence type="ECO:0000313" key="1">
    <source>
        <dbReference type="EMBL" id="KAG5629240.1"/>
    </source>
</evidence>